<protein>
    <recommendedName>
        <fullName evidence="4">Secreted protein</fullName>
    </recommendedName>
</protein>
<evidence type="ECO:0000256" key="1">
    <source>
        <dbReference type="SAM" id="SignalP"/>
    </source>
</evidence>
<keyword evidence="1" id="KW-0732">Signal</keyword>
<evidence type="ECO:0008006" key="4">
    <source>
        <dbReference type="Google" id="ProtNLM"/>
    </source>
</evidence>
<evidence type="ECO:0000313" key="2">
    <source>
        <dbReference type="EMBL" id="PAV80749.1"/>
    </source>
</evidence>
<organism evidence="2 3">
    <name type="scientific">Diploscapter pachys</name>
    <dbReference type="NCBI Taxonomy" id="2018661"/>
    <lineage>
        <taxon>Eukaryota</taxon>
        <taxon>Metazoa</taxon>
        <taxon>Ecdysozoa</taxon>
        <taxon>Nematoda</taxon>
        <taxon>Chromadorea</taxon>
        <taxon>Rhabditida</taxon>
        <taxon>Rhabditina</taxon>
        <taxon>Rhabditomorpha</taxon>
        <taxon>Rhabditoidea</taxon>
        <taxon>Rhabditidae</taxon>
        <taxon>Diploscapter</taxon>
    </lineage>
</organism>
<dbReference type="EMBL" id="LIAE01007228">
    <property type="protein sequence ID" value="PAV80749.1"/>
    <property type="molecule type" value="Genomic_DNA"/>
</dbReference>
<dbReference type="Proteomes" id="UP000218231">
    <property type="component" value="Unassembled WGS sequence"/>
</dbReference>
<feature type="chain" id="PRO_5012358527" description="Secreted protein" evidence="1">
    <location>
        <begin position="22"/>
        <end position="114"/>
    </location>
</feature>
<gene>
    <name evidence="2" type="ORF">WR25_03336</name>
</gene>
<comment type="caution">
    <text evidence="2">The sequence shown here is derived from an EMBL/GenBank/DDBJ whole genome shotgun (WGS) entry which is preliminary data.</text>
</comment>
<accession>A0A2A2L3L5</accession>
<proteinExistence type="predicted"/>
<dbReference type="AlphaFoldDB" id="A0A2A2L3L5"/>
<feature type="signal peptide" evidence="1">
    <location>
        <begin position="1"/>
        <end position="21"/>
    </location>
</feature>
<evidence type="ECO:0000313" key="3">
    <source>
        <dbReference type="Proteomes" id="UP000218231"/>
    </source>
</evidence>
<name>A0A2A2L3L5_9BILA</name>
<keyword evidence="3" id="KW-1185">Reference proteome</keyword>
<reference evidence="2 3" key="1">
    <citation type="journal article" date="2017" name="Curr. Biol.">
        <title>Genome architecture and evolution of a unichromosomal asexual nematode.</title>
        <authorList>
            <person name="Fradin H."/>
            <person name="Zegar C."/>
            <person name="Gutwein M."/>
            <person name="Lucas J."/>
            <person name="Kovtun M."/>
            <person name="Corcoran D."/>
            <person name="Baugh L.R."/>
            <person name="Kiontke K."/>
            <person name="Gunsalus K."/>
            <person name="Fitch D.H."/>
            <person name="Piano F."/>
        </authorList>
    </citation>
    <scope>NUCLEOTIDE SEQUENCE [LARGE SCALE GENOMIC DNA]</scope>
    <source>
        <strain evidence="2">PF1309</strain>
    </source>
</reference>
<sequence>MISQLSTFVCFLVAMVAVNSAMENLSRQPKALPITLPPFLQGHDGKSIMALPQEVLRKRSAQCAAAAFPFPHGFSIARRLNDCRSWDCVMAVMAKASMIFPQSNELMQQCLLDA</sequence>